<organism evidence="3 4">
    <name type="scientific">Phormidium nigroviride PCC 7112</name>
    <dbReference type="NCBI Taxonomy" id="179408"/>
    <lineage>
        <taxon>Bacteria</taxon>
        <taxon>Bacillati</taxon>
        <taxon>Cyanobacteriota</taxon>
        <taxon>Cyanophyceae</taxon>
        <taxon>Oscillatoriophycideae</taxon>
        <taxon>Oscillatoriales</taxon>
        <taxon>Oscillatoriaceae</taxon>
        <taxon>Phormidium</taxon>
    </lineage>
</organism>
<dbReference type="KEGG" id="oni:Osc7112_6493"/>
<dbReference type="RefSeq" id="WP_015211807.1">
    <property type="nucleotide sequence ID" value="NC_019763.1"/>
</dbReference>
<evidence type="ECO:0000256" key="1">
    <source>
        <dbReference type="SAM" id="MobiDB-lite"/>
    </source>
</evidence>
<reference evidence="3 4" key="1">
    <citation type="submission" date="2012-05" db="EMBL/GenBank/DDBJ databases">
        <title>Finished plasmid 1 of genome of Oscillatoria sp. PCC 7112.</title>
        <authorList>
            <consortium name="US DOE Joint Genome Institute"/>
            <person name="Gugger M."/>
            <person name="Coursin T."/>
            <person name="Rippka R."/>
            <person name="Tandeau De Marsac N."/>
            <person name="Huntemann M."/>
            <person name="Wei C.-L."/>
            <person name="Han J."/>
            <person name="Detter J.C."/>
            <person name="Han C."/>
            <person name="Tapia R."/>
            <person name="Davenport K."/>
            <person name="Daligault H."/>
            <person name="Erkkila T."/>
            <person name="Gu W."/>
            <person name="Munk A.C.C."/>
            <person name="Teshima H."/>
            <person name="Xu Y."/>
            <person name="Chain P."/>
            <person name="Chen A."/>
            <person name="Krypides N."/>
            <person name="Mavromatis K."/>
            <person name="Markowitz V."/>
            <person name="Szeto E."/>
            <person name="Ivanova N."/>
            <person name="Mikhailova N."/>
            <person name="Ovchinnikova G."/>
            <person name="Pagani I."/>
            <person name="Pati A."/>
            <person name="Goodwin L."/>
            <person name="Peters L."/>
            <person name="Pitluck S."/>
            <person name="Woyke T."/>
            <person name="Kerfeld C."/>
        </authorList>
    </citation>
    <scope>NUCLEOTIDE SEQUENCE [LARGE SCALE GENOMIC DNA]</scope>
    <source>
        <strain evidence="3 4">PCC 7112</strain>
        <plasmid evidence="3 4">pOSC7112.01</plasmid>
    </source>
</reference>
<sequence>MDKKLMIYSFAGLVAAGAIAASGLTNSKVPNQSSQMPPMQQGDASMAGMQHGEKSNNPDRGHSTATQTTATQAKLTASRDIAPKTPVKLSIEVRDSAGKAIANFDTFQQKLMHLIVVSNNLQFFSHLHPTYKGNGSFEVEANFPRSGSYTLFGDYKPSGEKEQVSVMKQQVAGDNLPAAAIDFNSTKTFGDTKANLTFSQPKVKAGEEVTLMFNLQQKSNNQPVTDLQPYLGERGHLVILKQSSPLTKADYIHAHAMKDSPDGIVQFMTSFPQPGKYKLWGQFNRNGKIVIADFWVNVL</sequence>
<protein>
    <recommendedName>
        <fullName evidence="5">YtkA-like domain-containing protein</fullName>
    </recommendedName>
</protein>
<dbReference type="AlphaFoldDB" id="K9VTV1"/>
<evidence type="ECO:0000313" key="4">
    <source>
        <dbReference type="Proteomes" id="UP000010478"/>
    </source>
</evidence>
<accession>K9VTV1</accession>
<proteinExistence type="predicted"/>
<name>K9VTV1_9CYAN</name>
<dbReference type="Proteomes" id="UP000010478">
    <property type="component" value="Plasmid pOSC7112.01"/>
</dbReference>
<gene>
    <name evidence="3" type="ORF">Osc7112_6493</name>
</gene>
<feature type="chain" id="PRO_5003937683" description="YtkA-like domain-containing protein" evidence="2">
    <location>
        <begin position="21"/>
        <end position="299"/>
    </location>
</feature>
<dbReference type="HOGENOM" id="CLU_055269_0_0_3"/>
<evidence type="ECO:0000313" key="3">
    <source>
        <dbReference type="EMBL" id="AFZ10635.1"/>
    </source>
</evidence>
<dbReference type="EMBL" id="CP003615">
    <property type="protein sequence ID" value="AFZ10635.1"/>
    <property type="molecule type" value="Genomic_DNA"/>
</dbReference>
<feature type="region of interest" description="Disordered" evidence="1">
    <location>
        <begin position="29"/>
        <end position="81"/>
    </location>
</feature>
<geneLocation type="plasmid" evidence="3 4">
    <name>pOSC7112.01</name>
</geneLocation>
<feature type="compositionally biased region" description="Low complexity" evidence="1">
    <location>
        <begin position="64"/>
        <end position="76"/>
    </location>
</feature>
<keyword evidence="3" id="KW-0614">Plasmid</keyword>
<feature type="signal peptide" evidence="2">
    <location>
        <begin position="1"/>
        <end position="20"/>
    </location>
</feature>
<evidence type="ECO:0000256" key="2">
    <source>
        <dbReference type="SAM" id="SignalP"/>
    </source>
</evidence>
<evidence type="ECO:0008006" key="5">
    <source>
        <dbReference type="Google" id="ProtNLM"/>
    </source>
</evidence>
<feature type="compositionally biased region" description="Low complexity" evidence="1">
    <location>
        <begin position="32"/>
        <end position="41"/>
    </location>
</feature>
<keyword evidence="4" id="KW-1185">Reference proteome</keyword>
<keyword evidence="2" id="KW-0732">Signal</keyword>
<feature type="compositionally biased region" description="Basic and acidic residues" evidence="1">
    <location>
        <begin position="51"/>
        <end position="62"/>
    </location>
</feature>